<protein>
    <submittedName>
        <fullName evidence="1">AlNc14C95G5827 protein</fullName>
    </submittedName>
</protein>
<sequence>MFIDSARLMNWNIMAELSGGVAEDLRLTNSEYILLLLLPTSAQVQSTFNSEKP</sequence>
<reference evidence="1" key="1">
    <citation type="journal article" date="2011" name="PLoS Biol.">
        <title>Gene gain and loss during evolution of obligate parasitism in the white rust pathogen of Arabidopsis thaliana.</title>
        <authorList>
            <person name="Kemen E."/>
            <person name="Gardiner A."/>
            <person name="Schultz-Larsen T."/>
            <person name="Kemen A.C."/>
            <person name="Balmuth A.L."/>
            <person name="Robert-Seilaniantz A."/>
            <person name="Bailey K."/>
            <person name="Holub E."/>
            <person name="Studholme D.J."/>
            <person name="Maclean D."/>
            <person name="Jones J.D."/>
        </authorList>
    </citation>
    <scope>NUCLEOTIDE SEQUENCE</scope>
</reference>
<proteinExistence type="predicted"/>
<organism evidence="1">
    <name type="scientific">Albugo laibachii Nc14</name>
    <dbReference type="NCBI Taxonomy" id="890382"/>
    <lineage>
        <taxon>Eukaryota</taxon>
        <taxon>Sar</taxon>
        <taxon>Stramenopiles</taxon>
        <taxon>Oomycota</taxon>
        <taxon>Peronosporomycetes</taxon>
        <taxon>Albuginales</taxon>
        <taxon>Albuginaceae</taxon>
        <taxon>Albugo</taxon>
    </lineage>
</organism>
<accession>F0WGV1</accession>
<dbReference type="EMBL" id="FR824140">
    <property type="protein sequence ID" value="CCA20466.1"/>
    <property type="molecule type" value="Genomic_DNA"/>
</dbReference>
<reference evidence="1" key="2">
    <citation type="submission" date="2011-02" db="EMBL/GenBank/DDBJ databases">
        <authorList>
            <person name="MacLean D."/>
        </authorList>
    </citation>
    <scope>NUCLEOTIDE SEQUENCE</scope>
</reference>
<dbReference type="HOGENOM" id="CLU_3072658_0_0_1"/>
<name>F0WGV1_9STRA</name>
<dbReference type="AlphaFoldDB" id="F0WGV1"/>
<evidence type="ECO:0000313" key="1">
    <source>
        <dbReference type="EMBL" id="CCA20466.1"/>
    </source>
</evidence>
<gene>
    <name evidence="1" type="primary">AlNc14C95G5827</name>
    <name evidence="1" type="ORF">ALNC14_066090</name>
</gene>